<accession>A0ABP9RFA2</accession>
<dbReference type="Proteomes" id="UP001428817">
    <property type="component" value="Unassembled WGS sequence"/>
</dbReference>
<dbReference type="InterPro" id="IPR001647">
    <property type="entry name" value="HTH_TetR"/>
</dbReference>
<organism evidence="5 6">
    <name type="scientific">Pseudonocardia eucalypti</name>
    <dbReference type="NCBI Taxonomy" id="648755"/>
    <lineage>
        <taxon>Bacteria</taxon>
        <taxon>Bacillati</taxon>
        <taxon>Actinomycetota</taxon>
        <taxon>Actinomycetes</taxon>
        <taxon>Pseudonocardiales</taxon>
        <taxon>Pseudonocardiaceae</taxon>
        <taxon>Pseudonocardia</taxon>
    </lineage>
</organism>
<dbReference type="SUPFAM" id="SSF46689">
    <property type="entry name" value="Homeodomain-like"/>
    <property type="match status" value="1"/>
</dbReference>
<keyword evidence="1" id="KW-0805">Transcription regulation</keyword>
<dbReference type="PANTHER" id="PTHR30055">
    <property type="entry name" value="HTH-TYPE TRANSCRIPTIONAL REGULATOR RUTR"/>
    <property type="match status" value="1"/>
</dbReference>
<feature type="domain" description="HTH tetR-type" evidence="4">
    <location>
        <begin position="22"/>
        <end position="62"/>
    </location>
</feature>
<evidence type="ECO:0000256" key="1">
    <source>
        <dbReference type="ARBA" id="ARBA00023015"/>
    </source>
</evidence>
<dbReference type="EMBL" id="BAABJP010000068">
    <property type="protein sequence ID" value="GAA5176379.1"/>
    <property type="molecule type" value="Genomic_DNA"/>
</dbReference>
<keyword evidence="2" id="KW-0238">DNA-binding</keyword>
<evidence type="ECO:0000313" key="5">
    <source>
        <dbReference type="EMBL" id="GAA5176379.1"/>
    </source>
</evidence>
<dbReference type="PANTHER" id="PTHR30055:SF234">
    <property type="entry name" value="HTH-TYPE TRANSCRIPTIONAL REGULATOR BETI"/>
    <property type="match status" value="1"/>
</dbReference>
<name>A0ABP9RFA2_9PSEU</name>
<dbReference type="InterPro" id="IPR036271">
    <property type="entry name" value="Tet_transcr_reg_TetR-rel_C_sf"/>
</dbReference>
<proteinExistence type="predicted"/>
<gene>
    <name evidence="5" type="ORF">GCM10023321_84620</name>
</gene>
<evidence type="ECO:0000256" key="3">
    <source>
        <dbReference type="ARBA" id="ARBA00023163"/>
    </source>
</evidence>
<evidence type="ECO:0000256" key="2">
    <source>
        <dbReference type="ARBA" id="ARBA00023125"/>
    </source>
</evidence>
<sequence>MTSAPVRRGDARRGELEDGVLALILDEGFAHLKLDDVAARLHCSKRTLYTLAGSKEQLVRAAVVRFFRDATGRVERAVTDAPSAPSARIAAYLDAVATELAVASPRFFEDVASFPPAGEVYERNTRAAARRIGEMIDDGVGRGVFRSVHAGYVADLVAAQMVRIQQREVAAATGLSDSQAYAELAALVTAGLSPRG</sequence>
<protein>
    <submittedName>
        <fullName evidence="5">TetR/AcrR family transcriptional regulator</fullName>
    </submittedName>
</protein>
<comment type="caution">
    <text evidence="5">The sequence shown here is derived from an EMBL/GenBank/DDBJ whole genome shotgun (WGS) entry which is preliminary data.</text>
</comment>
<keyword evidence="6" id="KW-1185">Reference proteome</keyword>
<dbReference type="InterPro" id="IPR050109">
    <property type="entry name" value="HTH-type_TetR-like_transc_reg"/>
</dbReference>
<dbReference type="InterPro" id="IPR009057">
    <property type="entry name" value="Homeodomain-like_sf"/>
</dbReference>
<keyword evidence="3" id="KW-0804">Transcription</keyword>
<evidence type="ECO:0000259" key="4">
    <source>
        <dbReference type="Pfam" id="PF00440"/>
    </source>
</evidence>
<dbReference type="Gene3D" id="1.10.10.60">
    <property type="entry name" value="Homeodomain-like"/>
    <property type="match status" value="1"/>
</dbReference>
<dbReference type="Gene3D" id="1.10.357.10">
    <property type="entry name" value="Tetracycline Repressor, domain 2"/>
    <property type="match status" value="1"/>
</dbReference>
<dbReference type="RefSeq" id="WP_185065765.1">
    <property type="nucleotide sequence ID" value="NZ_BAABJP010000068.1"/>
</dbReference>
<dbReference type="Pfam" id="PF00440">
    <property type="entry name" value="TetR_N"/>
    <property type="match status" value="1"/>
</dbReference>
<reference evidence="6" key="1">
    <citation type="journal article" date="2019" name="Int. J. Syst. Evol. Microbiol.">
        <title>The Global Catalogue of Microorganisms (GCM) 10K type strain sequencing project: providing services to taxonomists for standard genome sequencing and annotation.</title>
        <authorList>
            <consortium name="The Broad Institute Genomics Platform"/>
            <consortium name="The Broad Institute Genome Sequencing Center for Infectious Disease"/>
            <person name="Wu L."/>
            <person name="Ma J."/>
        </authorList>
    </citation>
    <scope>NUCLEOTIDE SEQUENCE [LARGE SCALE GENOMIC DNA]</scope>
    <source>
        <strain evidence="6">JCM 18303</strain>
    </source>
</reference>
<evidence type="ECO:0000313" key="6">
    <source>
        <dbReference type="Proteomes" id="UP001428817"/>
    </source>
</evidence>
<dbReference type="SUPFAM" id="SSF48498">
    <property type="entry name" value="Tetracyclin repressor-like, C-terminal domain"/>
    <property type="match status" value="1"/>
</dbReference>